<keyword evidence="3" id="KW-1185">Reference proteome</keyword>
<protein>
    <recommendedName>
        <fullName evidence="1">Putative restriction endonuclease domain-containing protein</fullName>
    </recommendedName>
</protein>
<dbReference type="Gene3D" id="3.90.1570.10">
    <property type="entry name" value="tt1808, chain A"/>
    <property type="match status" value="1"/>
</dbReference>
<gene>
    <name evidence="2" type="ORF">MSZNOR_0630</name>
</gene>
<feature type="domain" description="Putative restriction endonuclease" evidence="1">
    <location>
        <begin position="16"/>
        <end position="85"/>
    </location>
</feature>
<dbReference type="EMBL" id="OX458333">
    <property type="protein sequence ID" value="CAI8750121.1"/>
    <property type="molecule type" value="Genomic_DNA"/>
</dbReference>
<accession>A0ABM9HXB9</accession>
<dbReference type="InterPro" id="IPR008538">
    <property type="entry name" value="Uma2"/>
</dbReference>
<reference evidence="2 3" key="1">
    <citation type="submission" date="2023-03" db="EMBL/GenBank/DDBJ databases">
        <authorList>
            <person name="Pearce D."/>
        </authorList>
    </citation>
    <scope>NUCLEOTIDE SEQUENCE [LARGE SCALE GENOMIC DNA]</scope>
    <source>
        <strain evidence="2">Msz</strain>
    </source>
</reference>
<organism evidence="2 3">
    <name type="scientific">Methylocaldum szegediense</name>
    <dbReference type="NCBI Taxonomy" id="73780"/>
    <lineage>
        <taxon>Bacteria</taxon>
        <taxon>Pseudomonadati</taxon>
        <taxon>Pseudomonadota</taxon>
        <taxon>Gammaproteobacteria</taxon>
        <taxon>Methylococcales</taxon>
        <taxon>Methylococcaceae</taxon>
        <taxon>Methylocaldum</taxon>
    </lineage>
</organism>
<evidence type="ECO:0000259" key="1">
    <source>
        <dbReference type="Pfam" id="PF05685"/>
    </source>
</evidence>
<dbReference type="RefSeq" id="WP_051331614.1">
    <property type="nucleotide sequence ID" value="NZ_OX458333.1"/>
</dbReference>
<evidence type="ECO:0000313" key="2">
    <source>
        <dbReference type="EMBL" id="CAI8750121.1"/>
    </source>
</evidence>
<dbReference type="Proteomes" id="UP001162030">
    <property type="component" value="Chromosome"/>
</dbReference>
<name>A0ABM9HXB9_9GAMM</name>
<evidence type="ECO:0000313" key="3">
    <source>
        <dbReference type="Proteomes" id="UP001162030"/>
    </source>
</evidence>
<dbReference type="Pfam" id="PF05685">
    <property type="entry name" value="Uma2"/>
    <property type="match status" value="1"/>
</dbReference>
<dbReference type="PANTHER" id="PTHR35400">
    <property type="entry name" value="SLR1083 PROTEIN"/>
    <property type="match status" value="1"/>
</dbReference>
<dbReference type="PANTHER" id="PTHR35400:SF1">
    <property type="entry name" value="SLR1083 PROTEIN"/>
    <property type="match status" value="1"/>
</dbReference>
<sequence length="87" mass="9717">MNVNAESFPRRHRITVEEYHRMGEAGIFSEDDRVELIEGEVIDTAPIGSRHSACVTQLNRIFVRGTDALVRVQDPVRLPGSSVSPPM</sequence>
<dbReference type="InterPro" id="IPR012296">
    <property type="entry name" value="Nuclease_put_TT1808"/>
</dbReference>
<proteinExistence type="predicted"/>